<evidence type="ECO:0000313" key="2">
    <source>
        <dbReference type="Proteomes" id="UP000002195"/>
    </source>
</evidence>
<dbReference type="EMBL" id="AAFI02000003">
    <property type="protein sequence ID" value="EAL73419.1"/>
    <property type="molecule type" value="Genomic_DNA"/>
</dbReference>
<gene>
    <name evidence="1" type="ORF">DDB_G0267932</name>
</gene>
<organism evidence="1 2">
    <name type="scientific">Dictyostelium discoideum</name>
    <name type="common">Social amoeba</name>
    <dbReference type="NCBI Taxonomy" id="44689"/>
    <lineage>
        <taxon>Eukaryota</taxon>
        <taxon>Amoebozoa</taxon>
        <taxon>Evosea</taxon>
        <taxon>Eumycetozoa</taxon>
        <taxon>Dictyostelia</taxon>
        <taxon>Dictyosteliales</taxon>
        <taxon>Dictyosteliaceae</taxon>
        <taxon>Dictyostelium</taxon>
    </lineage>
</organism>
<dbReference type="GeneID" id="8616234"/>
<reference evidence="1 2" key="1">
    <citation type="journal article" date="2005" name="Nature">
        <title>The genome of the social amoeba Dictyostelium discoideum.</title>
        <authorList>
            <consortium name="The Dictyostelium discoideum Sequencing Consortium"/>
            <person name="Eichinger L."/>
            <person name="Pachebat J.A."/>
            <person name="Glockner G."/>
            <person name="Rajandream M.A."/>
            <person name="Sucgang R."/>
            <person name="Berriman M."/>
            <person name="Song J."/>
            <person name="Olsen R."/>
            <person name="Szafranski K."/>
            <person name="Xu Q."/>
            <person name="Tunggal B."/>
            <person name="Kummerfeld S."/>
            <person name="Madera M."/>
            <person name="Konfortov B.A."/>
            <person name="Rivero F."/>
            <person name="Bankier A.T."/>
            <person name="Lehmann R."/>
            <person name="Hamlin N."/>
            <person name="Davies R."/>
            <person name="Gaudet P."/>
            <person name="Fey P."/>
            <person name="Pilcher K."/>
            <person name="Chen G."/>
            <person name="Saunders D."/>
            <person name="Sodergren E."/>
            <person name="Davis P."/>
            <person name="Kerhornou A."/>
            <person name="Nie X."/>
            <person name="Hall N."/>
            <person name="Anjard C."/>
            <person name="Hemphill L."/>
            <person name="Bason N."/>
            <person name="Farbrother P."/>
            <person name="Desany B."/>
            <person name="Just E."/>
            <person name="Morio T."/>
            <person name="Rost R."/>
            <person name="Churcher C."/>
            <person name="Cooper J."/>
            <person name="Haydock S."/>
            <person name="van Driessche N."/>
            <person name="Cronin A."/>
            <person name="Goodhead I."/>
            <person name="Muzny D."/>
            <person name="Mourier T."/>
            <person name="Pain A."/>
            <person name="Lu M."/>
            <person name="Harper D."/>
            <person name="Lindsay R."/>
            <person name="Hauser H."/>
            <person name="James K."/>
            <person name="Quiles M."/>
            <person name="Madan Babu M."/>
            <person name="Saito T."/>
            <person name="Buchrieser C."/>
            <person name="Wardroper A."/>
            <person name="Felder M."/>
            <person name="Thangavelu M."/>
            <person name="Johnson D."/>
            <person name="Knights A."/>
            <person name="Loulseged H."/>
            <person name="Mungall K."/>
            <person name="Oliver K."/>
            <person name="Price C."/>
            <person name="Quail M.A."/>
            <person name="Urushihara H."/>
            <person name="Hernandez J."/>
            <person name="Rabbinowitsch E."/>
            <person name="Steffen D."/>
            <person name="Sanders M."/>
            <person name="Ma J."/>
            <person name="Kohara Y."/>
            <person name="Sharp S."/>
            <person name="Simmonds M."/>
            <person name="Spiegler S."/>
            <person name="Tivey A."/>
            <person name="Sugano S."/>
            <person name="White B."/>
            <person name="Walker D."/>
            <person name="Woodward J."/>
            <person name="Winckler T."/>
            <person name="Tanaka Y."/>
            <person name="Shaulsky G."/>
            <person name="Schleicher M."/>
            <person name="Weinstock G."/>
            <person name="Rosenthal A."/>
            <person name="Cox E.C."/>
            <person name="Chisholm R.L."/>
            <person name="Gibbs R."/>
            <person name="Loomis W.F."/>
            <person name="Platzer M."/>
            <person name="Kay R.R."/>
            <person name="Williams J."/>
            <person name="Dear P.H."/>
            <person name="Noegel A.A."/>
            <person name="Barrell B."/>
            <person name="Kuspa A."/>
        </authorList>
    </citation>
    <scope>NUCLEOTIDE SEQUENCE [LARGE SCALE GENOMIC DNA]</scope>
    <source>
        <strain evidence="1 2">AX4</strain>
    </source>
</reference>
<accession>Q55FV6</accession>
<dbReference type="InParanoid" id="Q55FV6"/>
<sequence length="51" mass="5792">MNKLIISINIFEISNQNDLPLGNDENQSHIVNDTIDELESAISSIINFYNQ</sequence>
<name>Q55FV6_DICDI</name>
<dbReference type="Proteomes" id="UP000002195">
    <property type="component" value="Unassembled WGS sequence"/>
</dbReference>
<dbReference type="KEGG" id="ddi:DDB_G0267932"/>
<dbReference type="RefSeq" id="XP_647427.1">
    <property type="nucleotide sequence ID" value="XM_642335.1"/>
</dbReference>
<dbReference type="HOGENOM" id="CLU_3110386_0_0_1"/>
<proteinExistence type="predicted"/>
<dbReference type="PaxDb" id="44689-DDB0189656"/>
<protein>
    <submittedName>
        <fullName evidence="1">Uncharacterized protein</fullName>
    </submittedName>
</protein>
<keyword evidence="2" id="KW-1185">Reference proteome</keyword>
<dbReference type="VEuPathDB" id="AmoebaDB:DDB_G0267932"/>
<evidence type="ECO:0000313" key="1">
    <source>
        <dbReference type="EMBL" id="EAL73419.1"/>
    </source>
</evidence>
<dbReference type="AlphaFoldDB" id="Q55FV6"/>
<comment type="caution">
    <text evidence="1">The sequence shown here is derived from an EMBL/GenBank/DDBJ whole genome shotgun (WGS) entry which is preliminary data.</text>
</comment>
<dbReference type="dictyBase" id="DDB_G0267932"/>